<evidence type="ECO:0000313" key="2">
    <source>
        <dbReference type="Proteomes" id="UP000580830"/>
    </source>
</evidence>
<dbReference type="Proteomes" id="UP000580830">
    <property type="component" value="Unassembled WGS sequence"/>
</dbReference>
<sequence>MSVSHLAFFGDAEYRFCLTDAVIPELERLTGSGIGTLFVRLVANQFHLGDLTSIIRLGLIGGGMDPQRAQELVSTYAVNVPFDQIFPLAVDVLTARWTGAEAEAQPEVAA</sequence>
<dbReference type="RefSeq" id="WP_303730388.1">
    <property type="nucleotide sequence ID" value="NZ_DULP01000142.1"/>
</dbReference>
<name>A0A832PMM5_9RHOB</name>
<dbReference type="InterPro" id="IPR021791">
    <property type="entry name" value="Phage_TAC_11"/>
</dbReference>
<comment type="caution">
    <text evidence="1">The sequence shown here is derived from an EMBL/GenBank/DDBJ whole genome shotgun (WGS) entry which is preliminary data.</text>
</comment>
<dbReference type="AlphaFoldDB" id="A0A832PMM5"/>
<gene>
    <name evidence="1" type="ORF">GXX24_09440</name>
</gene>
<dbReference type="EMBL" id="DULP01000142">
    <property type="protein sequence ID" value="HHW34344.1"/>
    <property type="molecule type" value="Genomic_DNA"/>
</dbReference>
<evidence type="ECO:0000313" key="1">
    <source>
        <dbReference type="EMBL" id="HHW34344.1"/>
    </source>
</evidence>
<accession>A0A832PMM5</accession>
<dbReference type="Pfam" id="PF11836">
    <property type="entry name" value="Phage_TAC_11"/>
    <property type="match status" value="1"/>
</dbReference>
<proteinExistence type="predicted"/>
<protein>
    <submittedName>
        <fullName evidence="1">Gene transfer agent family protein</fullName>
    </submittedName>
</protein>
<reference evidence="1 2" key="1">
    <citation type="journal article" date="2020" name="Biotechnol. Biofuels">
        <title>New insights from the biogas microbiome by comprehensive genome-resolved metagenomics of nearly 1600 species originating from multiple anaerobic digesters.</title>
        <authorList>
            <person name="Campanaro S."/>
            <person name="Treu L."/>
            <person name="Rodriguez-R L.M."/>
            <person name="Kovalovszki A."/>
            <person name="Ziels R.M."/>
            <person name="Maus I."/>
            <person name="Zhu X."/>
            <person name="Kougias P.G."/>
            <person name="Basile A."/>
            <person name="Luo G."/>
            <person name="Schluter A."/>
            <person name="Konstantinidis K.T."/>
            <person name="Angelidaki I."/>
        </authorList>
    </citation>
    <scope>NUCLEOTIDE SEQUENCE [LARGE SCALE GENOMIC DNA]</scope>
    <source>
        <strain evidence="1">AS04akNAM_125</strain>
    </source>
</reference>
<organism evidence="1 2">
    <name type="scientific">Paracoccus solventivorans</name>
    <dbReference type="NCBI Taxonomy" id="53463"/>
    <lineage>
        <taxon>Bacteria</taxon>
        <taxon>Pseudomonadati</taxon>
        <taxon>Pseudomonadota</taxon>
        <taxon>Alphaproteobacteria</taxon>
        <taxon>Rhodobacterales</taxon>
        <taxon>Paracoccaceae</taxon>
        <taxon>Paracoccus</taxon>
    </lineage>
</organism>